<dbReference type="Pfam" id="PF00134">
    <property type="entry name" value="Cyclin_N"/>
    <property type="match status" value="1"/>
</dbReference>
<feature type="domain" description="Cyclin-like" evidence="3">
    <location>
        <begin position="42"/>
        <end position="141"/>
    </location>
</feature>
<accession>M5FNX8</accession>
<dbReference type="SMART" id="SM00385">
    <property type="entry name" value="CYCLIN"/>
    <property type="match status" value="2"/>
</dbReference>
<dbReference type="SUPFAM" id="SSF47954">
    <property type="entry name" value="Cyclin-like"/>
    <property type="match status" value="2"/>
</dbReference>
<dbReference type="PANTHER" id="PTHR10026">
    <property type="entry name" value="CYCLIN"/>
    <property type="match status" value="1"/>
</dbReference>
<dbReference type="InterPro" id="IPR043198">
    <property type="entry name" value="Cyclin/Ssn8"/>
</dbReference>
<organism evidence="4 5">
    <name type="scientific">Dacryopinax primogenitus (strain DJM 731)</name>
    <name type="common">Brown rot fungus</name>
    <dbReference type="NCBI Taxonomy" id="1858805"/>
    <lineage>
        <taxon>Eukaryota</taxon>
        <taxon>Fungi</taxon>
        <taxon>Dikarya</taxon>
        <taxon>Basidiomycota</taxon>
        <taxon>Agaricomycotina</taxon>
        <taxon>Dacrymycetes</taxon>
        <taxon>Dacrymycetales</taxon>
        <taxon>Dacrymycetaceae</taxon>
        <taxon>Dacryopinax</taxon>
    </lineage>
</organism>
<dbReference type="InterPro" id="IPR013763">
    <property type="entry name" value="Cyclin-like_dom"/>
</dbReference>
<sequence>MTGLPEELLQWLFTPSALYHTPSQVDGYGLHQELVERARGIEFLFRVGLQLGMHQHTMSAAAVYFHRFYMRYSFVDYHRFEIAATCLFLAGKTEENLRKLHDVAGAVIIKLHRSSSSSQNTTDLLKAHEREVARFEHLIAVYELLLADALAFDLEVSHVQGILVIALDALLAPEEVADLAWTIANDALYTPLCVLQSAEIIAAACYLLALALLQQPSLPWEQYLAPLSSPSLEQERWRSAFRLSSSDMLGVRDSISVLLEFWTSLDEDTRKQFNSKLEDIPLHVKHLTRPEEGRTLASYAPSMNPRNGENGTNGIGGEGTPWQSQGSGTPWAEGKGSPFAMTAPSMPTSQSYEEGEEGEDRAPMETRTPMGRGSPWVTTPSA</sequence>
<gene>
    <name evidence="4" type="ORF">DACRYDRAFT_112577</name>
</gene>
<dbReference type="InterPro" id="IPR006671">
    <property type="entry name" value="Cyclin_N"/>
</dbReference>
<name>M5FNX8_DACPD</name>
<dbReference type="Proteomes" id="UP000030653">
    <property type="component" value="Unassembled WGS sequence"/>
</dbReference>
<keyword evidence="5" id="KW-1185">Reference proteome</keyword>
<dbReference type="HOGENOM" id="CLU_022000_4_0_1"/>
<reference evidence="4 5" key="1">
    <citation type="journal article" date="2012" name="Science">
        <title>The Paleozoic origin of enzymatic lignin decomposition reconstructed from 31 fungal genomes.</title>
        <authorList>
            <person name="Floudas D."/>
            <person name="Binder M."/>
            <person name="Riley R."/>
            <person name="Barry K."/>
            <person name="Blanchette R.A."/>
            <person name="Henrissat B."/>
            <person name="Martinez A.T."/>
            <person name="Otillar R."/>
            <person name="Spatafora J.W."/>
            <person name="Yadav J.S."/>
            <person name="Aerts A."/>
            <person name="Benoit I."/>
            <person name="Boyd A."/>
            <person name="Carlson A."/>
            <person name="Copeland A."/>
            <person name="Coutinho P.M."/>
            <person name="de Vries R.P."/>
            <person name="Ferreira P."/>
            <person name="Findley K."/>
            <person name="Foster B."/>
            <person name="Gaskell J."/>
            <person name="Glotzer D."/>
            <person name="Gorecki P."/>
            <person name="Heitman J."/>
            <person name="Hesse C."/>
            <person name="Hori C."/>
            <person name="Igarashi K."/>
            <person name="Jurgens J.A."/>
            <person name="Kallen N."/>
            <person name="Kersten P."/>
            <person name="Kohler A."/>
            <person name="Kuees U."/>
            <person name="Kumar T.K.A."/>
            <person name="Kuo A."/>
            <person name="LaButti K."/>
            <person name="Larrondo L.F."/>
            <person name="Lindquist E."/>
            <person name="Ling A."/>
            <person name="Lombard V."/>
            <person name="Lucas S."/>
            <person name="Lundell T."/>
            <person name="Martin R."/>
            <person name="McLaughlin D.J."/>
            <person name="Morgenstern I."/>
            <person name="Morin E."/>
            <person name="Murat C."/>
            <person name="Nagy L.G."/>
            <person name="Nolan M."/>
            <person name="Ohm R.A."/>
            <person name="Patyshakuliyeva A."/>
            <person name="Rokas A."/>
            <person name="Ruiz-Duenas F.J."/>
            <person name="Sabat G."/>
            <person name="Salamov A."/>
            <person name="Samejima M."/>
            <person name="Schmutz J."/>
            <person name="Slot J.C."/>
            <person name="St John F."/>
            <person name="Stenlid J."/>
            <person name="Sun H."/>
            <person name="Sun S."/>
            <person name="Syed K."/>
            <person name="Tsang A."/>
            <person name="Wiebenga A."/>
            <person name="Young D."/>
            <person name="Pisabarro A."/>
            <person name="Eastwood D.C."/>
            <person name="Martin F."/>
            <person name="Cullen D."/>
            <person name="Grigoriev I.V."/>
            <person name="Hibbett D.S."/>
        </authorList>
    </citation>
    <scope>NUCLEOTIDE SEQUENCE [LARGE SCALE GENOMIC DNA]</scope>
    <source>
        <strain evidence="4 5">DJM-731 SS1</strain>
    </source>
</reference>
<dbReference type="RefSeq" id="XP_040623526.1">
    <property type="nucleotide sequence ID" value="XM_040769445.1"/>
</dbReference>
<comment type="similarity">
    <text evidence="1">Belongs to the cyclin family.</text>
</comment>
<evidence type="ECO:0000256" key="2">
    <source>
        <dbReference type="SAM" id="MobiDB-lite"/>
    </source>
</evidence>
<dbReference type="InterPro" id="IPR036915">
    <property type="entry name" value="Cyclin-like_sf"/>
</dbReference>
<dbReference type="AlphaFoldDB" id="M5FNX8"/>
<keyword evidence="1" id="KW-0195">Cyclin</keyword>
<evidence type="ECO:0000313" key="4">
    <source>
        <dbReference type="EMBL" id="EJT96628.1"/>
    </source>
</evidence>
<proteinExistence type="inferred from homology"/>
<dbReference type="STRING" id="1858805.M5FNX8"/>
<protein>
    <submittedName>
        <fullName evidence="4">Cyclin-like protein</fullName>
    </submittedName>
</protein>
<dbReference type="GeneID" id="63684507"/>
<evidence type="ECO:0000256" key="1">
    <source>
        <dbReference type="RuleBase" id="RU000383"/>
    </source>
</evidence>
<dbReference type="GO" id="GO:0016538">
    <property type="term" value="F:cyclin-dependent protein serine/threonine kinase regulator activity"/>
    <property type="evidence" value="ECO:0007669"/>
    <property type="project" value="InterPro"/>
</dbReference>
<feature type="domain" description="Cyclin-like" evidence="3">
    <location>
        <begin position="161"/>
        <end position="246"/>
    </location>
</feature>
<feature type="region of interest" description="Disordered" evidence="2">
    <location>
        <begin position="293"/>
        <end position="382"/>
    </location>
</feature>
<dbReference type="OMA" id="CTAATWF"/>
<evidence type="ECO:0000259" key="3">
    <source>
        <dbReference type="SMART" id="SM00385"/>
    </source>
</evidence>
<evidence type="ECO:0000313" key="5">
    <source>
        <dbReference type="Proteomes" id="UP000030653"/>
    </source>
</evidence>
<dbReference type="OrthoDB" id="25002at2759"/>
<dbReference type="GO" id="GO:0006357">
    <property type="term" value="P:regulation of transcription by RNA polymerase II"/>
    <property type="evidence" value="ECO:0007669"/>
    <property type="project" value="InterPro"/>
</dbReference>
<dbReference type="EMBL" id="JH795882">
    <property type="protein sequence ID" value="EJT96628.1"/>
    <property type="molecule type" value="Genomic_DNA"/>
</dbReference>
<dbReference type="Gene3D" id="1.10.472.10">
    <property type="entry name" value="Cyclin-like"/>
    <property type="match status" value="2"/>
</dbReference>